<accession>A0ABT6BQM6</accession>
<organism evidence="6 7">
    <name type="scientific">Gordonia hongkongensis</name>
    <dbReference type="NCBI Taxonomy" id="1701090"/>
    <lineage>
        <taxon>Bacteria</taxon>
        <taxon>Bacillati</taxon>
        <taxon>Actinomycetota</taxon>
        <taxon>Actinomycetes</taxon>
        <taxon>Mycobacteriales</taxon>
        <taxon>Gordoniaceae</taxon>
        <taxon>Gordonia</taxon>
    </lineage>
</organism>
<evidence type="ECO:0000256" key="3">
    <source>
        <dbReference type="SAM" id="Coils"/>
    </source>
</evidence>
<dbReference type="SUPFAM" id="SSF52540">
    <property type="entry name" value="P-loop containing nucleoside triphosphate hydrolases"/>
    <property type="match status" value="2"/>
</dbReference>
<keyword evidence="1" id="KW-0547">Nucleotide-binding</keyword>
<keyword evidence="7" id="KW-1185">Reference proteome</keyword>
<evidence type="ECO:0000313" key="6">
    <source>
        <dbReference type="EMBL" id="MDF6100310.1"/>
    </source>
</evidence>
<keyword evidence="3" id="KW-0175">Coiled coil</keyword>
<dbReference type="EMBL" id="JAKJLQ010000002">
    <property type="protein sequence ID" value="MDF6100310.1"/>
    <property type="molecule type" value="Genomic_DNA"/>
</dbReference>
<dbReference type="SMART" id="SM00382">
    <property type="entry name" value="AAA"/>
    <property type="match status" value="2"/>
</dbReference>
<evidence type="ECO:0000259" key="5">
    <source>
        <dbReference type="PROSITE" id="PS50893"/>
    </source>
</evidence>
<dbReference type="Gene3D" id="3.40.50.300">
    <property type="entry name" value="P-loop containing nucleotide triphosphate hydrolases"/>
    <property type="match status" value="2"/>
</dbReference>
<feature type="domain" description="ABC transporter" evidence="5">
    <location>
        <begin position="5"/>
        <end position="230"/>
    </location>
</feature>
<dbReference type="PROSITE" id="PS50893">
    <property type="entry name" value="ABC_TRANSPORTER_2"/>
    <property type="match status" value="2"/>
</dbReference>
<evidence type="ECO:0000256" key="2">
    <source>
        <dbReference type="ARBA" id="ARBA00022840"/>
    </source>
</evidence>
<reference evidence="6" key="1">
    <citation type="journal article" date="2022" name="Data Brief">
        <title>Draft genome sequence data of Gordonia hongkongensis strain EUFUS-Z928 isolated from the octocoral Eunicea fusca.</title>
        <authorList>
            <person name="Sanchez-Suarez J."/>
            <person name="Diaz L."/>
            <person name="Melo-Bolivar J."/>
            <person name="Villamil L."/>
        </authorList>
    </citation>
    <scope>NUCLEOTIDE SEQUENCE</scope>
    <source>
        <strain evidence="6">EUFUS-Z928</strain>
    </source>
</reference>
<protein>
    <submittedName>
        <fullName evidence="6">ATP-binding cassette domain-containing protein</fullName>
    </submittedName>
</protein>
<proteinExistence type="predicted"/>
<gene>
    <name evidence="6" type="ORF">L2299_04520</name>
</gene>
<evidence type="ECO:0000313" key="7">
    <source>
        <dbReference type="Proteomes" id="UP001152308"/>
    </source>
</evidence>
<dbReference type="CDD" id="cd03221">
    <property type="entry name" value="ABCF_EF-3"/>
    <property type="match status" value="2"/>
</dbReference>
<keyword evidence="2 6" id="KW-0067">ATP-binding</keyword>
<dbReference type="PROSITE" id="PS00211">
    <property type="entry name" value="ABC_TRANSPORTER_1"/>
    <property type="match status" value="2"/>
</dbReference>
<dbReference type="Gene3D" id="1.10.287.380">
    <property type="entry name" value="Valyl-tRNA synthetase, C-terminal domain"/>
    <property type="match status" value="1"/>
</dbReference>
<dbReference type="GO" id="GO:0005524">
    <property type="term" value="F:ATP binding"/>
    <property type="evidence" value="ECO:0007669"/>
    <property type="project" value="UniProtKB-KW"/>
</dbReference>
<dbReference type="InterPro" id="IPR017871">
    <property type="entry name" value="ABC_transporter-like_CS"/>
</dbReference>
<dbReference type="Pfam" id="PF16326">
    <property type="entry name" value="ABC_tran_CTD"/>
    <property type="match status" value="1"/>
</dbReference>
<evidence type="ECO:0000256" key="1">
    <source>
        <dbReference type="ARBA" id="ARBA00022741"/>
    </source>
</evidence>
<feature type="domain" description="ABC transporter" evidence="5">
    <location>
        <begin position="287"/>
        <end position="510"/>
    </location>
</feature>
<dbReference type="InterPro" id="IPR003439">
    <property type="entry name" value="ABC_transporter-like_ATP-bd"/>
</dbReference>
<name>A0ABT6BQM6_9ACTN</name>
<dbReference type="PANTHER" id="PTHR42855:SF1">
    <property type="entry name" value="ABC TRANSPORTER DOMAIN-CONTAINING PROTEIN"/>
    <property type="match status" value="1"/>
</dbReference>
<evidence type="ECO:0000256" key="4">
    <source>
        <dbReference type="SAM" id="MobiDB-lite"/>
    </source>
</evidence>
<dbReference type="RefSeq" id="WP_277242759.1">
    <property type="nucleotide sequence ID" value="NZ_JAKJLQ010000002.1"/>
</dbReference>
<dbReference type="InterPro" id="IPR037118">
    <property type="entry name" value="Val-tRNA_synth_C_sf"/>
</dbReference>
<dbReference type="Pfam" id="PF00005">
    <property type="entry name" value="ABC_tran"/>
    <property type="match status" value="2"/>
</dbReference>
<dbReference type="Proteomes" id="UP001152308">
    <property type="component" value="Unassembled WGS sequence"/>
</dbReference>
<reference evidence="6" key="2">
    <citation type="submission" date="2022-01" db="EMBL/GenBank/DDBJ databases">
        <authorList>
            <person name="Sanchez-Suarez J."/>
            <person name="Villamil L."/>
            <person name="Diaz L.E."/>
        </authorList>
    </citation>
    <scope>NUCLEOTIDE SEQUENCE</scope>
    <source>
        <strain evidence="6">EUFUS-Z928</strain>
    </source>
</reference>
<feature type="region of interest" description="Disordered" evidence="4">
    <location>
        <begin position="508"/>
        <end position="534"/>
    </location>
</feature>
<dbReference type="InterPro" id="IPR051309">
    <property type="entry name" value="ABCF_ATPase"/>
</dbReference>
<sequence>MAHLLGAETLGLEYPTTKVFESVSLGVNEGDRIGIVGRNGDGKSSLLAMLAGRMQPDSGRVTVRGGVRIGVLDQVDVFDDDETVGHAVVGDRPEHEWAGDAKVRDVIGGLLGDVEWTAPTSSLSGGQRRRVSLARLLAGEHDVLALDEPTNHLDVEAITWLADHLKRRWPANAGGLLVVTHDRWFLDEVCTVTWEVHDRIVEPFEGGYAAYILQRVERDRQAAAVEARRQNLARKELAWLRRGAPARTSKPKFRIDAANALIADVPPVRDTVALQSLATARLGKDVVDLLDVSVSYGDRNVLDGVEWRLAPGERTGILGVNGAGKSTLLGLIAGTVEPTGGRVKRGKTVKVATLTQRLDDLDRYLDDPVRVVIAQLQTTYTFGSGSKAQELSPSQLLERLGFDGAQLSTPVRDLSGGQKRRLQLLLILLDAPNVLILDEPTNDLDTDMLAALEDLLDSWPGTLIVVSHDRYFLERVTDQQFAVLDGGLRHLPGGVDEFLRLRSAQAKTSGFGSTSGGSGTSATASGNGGVSGSSLSGAELRAANKELASLERRIDKLHSKIDATRTALADHDQSDYQGLAAETESIRSMESELEELEERWMELGESVE</sequence>
<comment type="caution">
    <text evidence="6">The sequence shown here is derived from an EMBL/GenBank/DDBJ whole genome shotgun (WGS) entry which is preliminary data.</text>
</comment>
<feature type="coiled-coil region" evidence="3">
    <location>
        <begin position="540"/>
        <end position="606"/>
    </location>
</feature>
<dbReference type="InterPro" id="IPR027417">
    <property type="entry name" value="P-loop_NTPase"/>
</dbReference>
<dbReference type="PANTHER" id="PTHR42855">
    <property type="entry name" value="ABC TRANSPORTER ATP-BINDING SUBUNIT"/>
    <property type="match status" value="1"/>
</dbReference>
<dbReference type="InterPro" id="IPR003593">
    <property type="entry name" value="AAA+_ATPase"/>
</dbReference>
<dbReference type="InterPro" id="IPR032524">
    <property type="entry name" value="ABC_tran_C"/>
</dbReference>